<reference evidence="1 2" key="1">
    <citation type="submission" date="2021-06" db="EMBL/GenBank/DDBJ databases">
        <authorList>
            <person name="Palmer J.M."/>
        </authorList>
    </citation>
    <scope>NUCLEOTIDE SEQUENCE [LARGE SCALE GENOMIC DNA]</scope>
    <source>
        <strain evidence="2">if_2019</strain>
        <tissue evidence="1">Muscle</tissue>
    </source>
</reference>
<accession>A0ABV0TQ92</accession>
<evidence type="ECO:0000313" key="1">
    <source>
        <dbReference type="EMBL" id="MEQ2235095.1"/>
    </source>
</evidence>
<protein>
    <submittedName>
        <fullName evidence="1">Uncharacterized protein</fullName>
    </submittedName>
</protein>
<organism evidence="1 2">
    <name type="scientific">Ilyodon furcidens</name>
    <name type="common">goldbreast splitfin</name>
    <dbReference type="NCBI Taxonomy" id="33524"/>
    <lineage>
        <taxon>Eukaryota</taxon>
        <taxon>Metazoa</taxon>
        <taxon>Chordata</taxon>
        <taxon>Craniata</taxon>
        <taxon>Vertebrata</taxon>
        <taxon>Euteleostomi</taxon>
        <taxon>Actinopterygii</taxon>
        <taxon>Neopterygii</taxon>
        <taxon>Teleostei</taxon>
        <taxon>Neoteleostei</taxon>
        <taxon>Acanthomorphata</taxon>
        <taxon>Ovalentaria</taxon>
        <taxon>Atherinomorphae</taxon>
        <taxon>Cyprinodontiformes</taxon>
        <taxon>Goodeidae</taxon>
        <taxon>Ilyodon</taxon>
    </lineage>
</organism>
<evidence type="ECO:0000313" key="2">
    <source>
        <dbReference type="Proteomes" id="UP001482620"/>
    </source>
</evidence>
<proteinExistence type="predicted"/>
<comment type="caution">
    <text evidence="1">The sequence shown here is derived from an EMBL/GenBank/DDBJ whole genome shotgun (WGS) entry which is preliminary data.</text>
</comment>
<keyword evidence="2" id="KW-1185">Reference proteome</keyword>
<dbReference type="EMBL" id="JAHRIQ010043860">
    <property type="protein sequence ID" value="MEQ2235095.1"/>
    <property type="molecule type" value="Genomic_DNA"/>
</dbReference>
<dbReference type="Proteomes" id="UP001482620">
    <property type="component" value="Unassembled WGS sequence"/>
</dbReference>
<gene>
    <name evidence="1" type="ORF">ILYODFUR_038137</name>
</gene>
<name>A0ABV0TQ92_9TELE</name>
<sequence length="130" mass="14068">MYPGVSDLESLGPWLDLLRRRRLLAGPVGSSSALWLLDGSPGALLCSSLGRLRWSRQWSSWGSHLLGGLLMSVAQISAMSVSGLGGQICGSSHSLLHTFMEKAYIYTSTLTHTPMGVLDLGVNRYTDVLY</sequence>